<dbReference type="InterPro" id="IPR050942">
    <property type="entry name" value="F-box_BR-signaling"/>
</dbReference>
<organism evidence="3 4">
    <name type="scientific">Ziziphus jujuba</name>
    <name type="common">Chinese jujube</name>
    <name type="synonym">Ziziphus sativa</name>
    <dbReference type="NCBI Taxonomy" id="326968"/>
    <lineage>
        <taxon>Eukaryota</taxon>
        <taxon>Viridiplantae</taxon>
        <taxon>Streptophyta</taxon>
        <taxon>Embryophyta</taxon>
        <taxon>Tracheophyta</taxon>
        <taxon>Spermatophyta</taxon>
        <taxon>Magnoliopsida</taxon>
        <taxon>eudicotyledons</taxon>
        <taxon>Gunneridae</taxon>
        <taxon>Pentapetalae</taxon>
        <taxon>rosids</taxon>
        <taxon>fabids</taxon>
        <taxon>Rosales</taxon>
        <taxon>Rhamnaceae</taxon>
        <taxon>Paliureae</taxon>
        <taxon>Ziziphus</taxon>
    </lineage>
</organism>
<dbReference type="Gene3D" id="1.20.1280.50">
    <property type="match status" value="1"/>
</dbReference>
<dbReference type="InterPro" id="IPR001810">
    <property type="entry name" value="F-box_dom"/>
</dbReference>
<protein>
    <submittedName>
        <fullName evidence="4">F-box protein SKIP23</fullName>
    </submittedName>
</protein>
<dbReference type="Pfam" id="PF00646">
    <property type="entry name" value="F-box"/>
    <property type="match status" value="1"/>
</dbReference>
<dbReference type="AlphaFoldDB" id="A0A6P3YWY2"/>
<dbReference type="InterPro" id="IPR005174">
    <property type="entry name" value="KIB1-4_b-propeller"/>
</dbReference>
<dbReference type="InParanoid" id="A0A6P3YWY2"/>
<dbReference type="PANTHER" id="PTHR44259:SF114">
    <property type="entry name" value="OS06G0707300 PROTEIN"/>
    <property type="match status" value="1"/>
</dbReference>
<dbReference type="PANTHER" id="PTHR44259">
    <property type="entry name" value="OS07G0183000 PROTEIN-RELATED"/>
    <property type="match status" value="1"/>
</dbReference>
<dbReference type="Proteomes" id="UP001652623">
    <property type="component" value="Chromosome 8"/>
</dbReference>
<feature type="domain" description="KIB1-4 beta-propeller" evidence="2">
    <location>
        <begin position="117"/>
        <end position="408"/>
    </location>
</feature>
<sequence>MEFKYKICKVDWENLPKELLTAISQQLTFLEDVISFSIVCKSWQSAVASGEKPSIPPRFPVLMHIQMKDKEGESDQENYDMRRHRSFGLISRGLFVSLERGKKTSTTRSCIRHFESNVWRIKLSEVSYRRCFCSNFGWLLTLHTDLHINLWHPFSGYKIKLPPNPNFDDLADPQHPAFGYLFNLFADYEPKEFTDIFIRKAVLSSNPLHKTTGFDYENRDCVIMAIFSEAGILAFARPGDKAWTKVDVPSHYYHDIIYYKEKFYAVDCKGALVLCNLNDDQGPRASVIAPSPEGMIDSFMKYLVESSGVIMLVLRARTNWYSGTENKNEPPYWTYRFRIFKLEECSQVGTGYSYNWVQVNNLGRSALFIGTSSSSFCVSDIRGRCKANCLYFTDDFQYEIGHDMGAFNLEDNTVEHYFLHQPSSSCSTPFWYI</sequence>
<accession>A0A6P3YWY2</accession>
<evidence type="ECO:0000313" key="4">
    <source>
        <dbReference type="RefSeq" id="XP_015866857.3"/>
    </source>
</evidence>
<gene>
    <name evidence="4" type="primary">LOC107404418</name>
</gene>
<reference evidence="4" key="1">
    <citation type="submission" date="2025-08" db="UniProtKB">
        <authorList>
            <consortium name="RefSeq"/>
        </authorList>
    </citation>
    <scope>IDENTIFICATION</scope>
    <source>
        <tissue evidence="4">Seedling</tissue>
    </source>
</reference>
<dbReference type="Pfam" id="PF03478">
    <property type="entry name" value="Beta-prop_KIB1-4"/>
    <property type="match status" value="1"/>
</dbReference>
<dbReference type="GeneID" id="107404418"/>
<dbReference type="RefSeq" id="XP_015866857.3">
    <property type="nucleotide sequence ID" value="XM_016011371.4"/>
</dbReference>
<proteinExistence type="predicted"/>
<evidence type="ECO:0000313" key="3">
    <source>
        <dbReference type="Proteomes" id="UP001652623"/>
    </source>
</evidence>
<evidence type="ECO:0000259" key="2">
    <source>
        <dbReference type="Pfam" id="PF03478"/>
    </source>
</evidence>
<dbReference type="KEGG" id="zju:107404418"/>
<keyword evidence="3" id="KW-1185">Reference proteome</keyword>
<name>A0A6P3YWY2_ZIZJJ</name>
<feature type="domain" description="F-box" evidence="1">
    <location>
        <begin position="12"/>
        <end position="49"/>
    </location>
</feature>
<evidence type="ECO:0000259" key="1">
    <source>
        <dbReference type="Pfam" id="PF00646"/>
    </source>
</evidence>